<protein>
    <submittedName>
        <fullName evidence="10">MYB transcription factor</fullName>
    </submittedName>
</protein>
<dbReference type="PROSITE" id="PS51294">
    <property type="entry name" value="HTH_MYB"/>
    <property type="match status" value="2"/>
</dbReference>
<feature type="domain" description="Myb-like" evidence="8">
    <location>
        <begin position="62"/>
        <end position="112"/>
    </location>
</feature>
<evidence type="ECO:0000256" key="7">
    <source>
        <dbReference type="SAM" id="MobiDB-lite"/>
    </source>
</evidence>
<keyword evidence="6" id="KW-0539">Nucleus</keyword>
<feature type="compositionally biased region" description="Low complexity" evidence="7">
    <location>
        <begin position="167"/>
        <end position="178"/>
    </location>
</feature>
<feature type="domain" description="Myb-like" evidence="8">
    <location>
        <begin position="9"/>
        <end position="61"/>
    </location>
</feature>
<dbReference type="STRING" id="63057.A0A2P5FLN0"/>
<dbReference type="PANTHER" id="PTHR10641:SF1413">
    <property type="entry name" value="MYB-RELATED PROTEIN MYB4"/>
    <property type="match status" value="1"/>
</dbReference>
<dbReference type="SMART" id="SM00717">
    <property type="entry name" value="SANT"/>
    <property type="match status" value="2"/>
</dbReference>
<dbReference type="FunCoup" id="A0A2P5FLN0">
    <property type="interactions" value="1"/>
</dbReference>
<gene>
    <name evidence="10" type="primary">TorMYB5</name>
    <name evidence="10" type="ORF">TorRG33x02_055790</name>
</gene>
<feature type="compositionally biased region" description="Basic and acidic residues" evidence="7">
    <location>
        <begin position="120"/>
        <end position="139"/>
    </location>
</feature>
<feature type="domain" description="HTH myb-type" evidence="9">
    <location>
        <begin position="9"/>
        <end position="61"/>
    </location>
</feature>
<evidence type="ECO:0000259" key="9">
    <source>
        <dbReference type="PROSITE" id="PS51294"/>
    </source>
</evidence>
<name>A0A2P5FLN0_TREOI</name>
<dbReference type="InParanoid" id="A0A2P5FLN0"/>
<dbReference type="OrthoDB" id="2143914at2759"/>
<dbReference type="CDD" id="cd00167">
    <property type="entry name" value="SANT"/>
    <property type="match status" value="2"/>
</dbReference>
<dbReference type="InterPro" id="IPR009057">
    <property type="entry name" value="Homeodomain-like_sf"/>
</dbReference>
<comment type="caution">
    <text evidence="10">The sequence shown here is derived from an EMBL/GenBank/DDBJ whole genome shotgun (WGS) entry which is preliminary data.</text>
</comment>
<keyword evidence="2" id="KW-0677">Repeat</keyword>
<dbReference type="InterPro" id="IPR017930">
    <property type="entry name" value="Myb_dom"/>
</dbReference>
<keyword evidence="11" id="KW-1185">Reference proteome</keyword>
<keyword evidence="3" id="KW-0805">Transcription regulation</keyword>
<dbReference type="FunFam" id="1.10.10.60:FF:000001">
    <property type="entry name" value="MYB-related transcription factor"/>
    <property type="match status" value="1"/>
</dbReference>
<dbReference type="InterPro" id="IPR015495">
    <property type="entry name" value="Myb_TF_plants"/>
</dbReference>
<dbReference type="PROSITE" id="PS50090">
    <property type="entry name" value="MYB_LIKE"/>
    <property type="match status" value="2"/>
</dbReference>
<dbReference type="GO" id="GO:0005634">
    <property type="term" value="C:nucleus"/>
    <property type="evidence" value="ECO:0007669"/>
    <property type="project" value="UniProtKB-SubCell"/>
</dbReference>
<comment type="subcellular location">
    <subcellularLocation>
        <location evidence="1">Nucleus</location>
    </subcellularLocation>
</comment>
<reference evidence="11" key="1">
    <citation type="submission" date="2016-06" db="EMBL/GenBank/DDBJ databases">
        <title>Parallel loss of symbiosis genes in relatives of nitrogen-fixing non-legume Parasponia.</title>
        <authorList>
            <person name="Van Velzen R."/>
            <person name="Holmer R."/>
            <person name="Bu F."/>
            <person name="Rutten L."/>
            <person name="Van Zeijl A."/>
            <person name="Liu W."/>
            <person name="Santuari L."/>
            <person name="Cao Q."/>
            <person name="Sharma T."/>
            <person name="Shen D."/>
            <person name="Roswanjaya Y."/>
            <person name="Wardhani T."/>
            <person name="Kalhor M.S."/>
            <person name="Jansen J."/>
            <person name="Van den Hoogen J."/>
            <person name="Gungor B."/>
            <person name="Hartog M."/>
            <person name="Hontelez J."/>
            <person name="Verver J."/>
            <person name="Yang W.-C."/>
            <person name="Schijlen E."/>
            <person name="Repin R."/>
            <person name="Schilthuizen M."/>
            <person name="Schranz E."/>
            <person name="Heidstra R."/>
            <person name="Miyata K."/>
            <person name="Fedorova E."/>
            <person name="Kohlen W."/>
            <person name="Bisseling T."/>
            <person name="Smit S."/>
            <person name="Geurts R."/>
        </authorList>
    </citation>
    <scope>NUCLEOTIDE SEQUENCE [LARGE SCALE GENOMIC DNA]</scope>
    <source>
        <strain evidence="11">cv. RG33-2</strain>
    </source>
</reference>
<dbReference type="PANTHER" id="PTHR10641">
    <property type="entry name" value="MYB FAMILY TRANSCRIPTION FACTOR"/>
    <property type="match status" value="1"/>
</dbReference>
<dbReference type="AlphaFoldDB" id="A0A2P5FLN0"/>
<accession>A0A2P5FLN0</accession>
<dbReference type="SUPFAM" id="SSF46689">
    <property type="entry name" value="Homeodomain-like"/>
    <property type="match status" value="1"/>
</dbReference>
<dbReference type="InterPro" id="IPR001005">
    <property type="entry name" value="SANT/Myb"/>
</dbReference>
<dbReference type="Proteomes" id="UP000237000">
    <property type="component" value="Unassembled WGS sequence"/>
</dbReference>
<evidence type="ECO:0000313" key="11">
    <source>
        <dbReference type="Proteomes" id="UP000237000"/>
    </source>
</evidence>
<evidence type="ECO:0000256" key="6">
    <source>
        <dbReference type="ARBA" id="ARBA00023242"/>
    </source>
</evidence>
<sequence>MVRAPCCEKMGLKKGPWTPEEDQILISFVQKYGHGNWRALPKQAGLLRCGKSCRLRWINYLRPDIKRGNFTREEEETIIKLHEMLGNRWSAIAARLPGRTDNEIKNVWHTHLKKRLNNSDTDKDYSAKRHRTTRGDKTKVTVQSESSDHLHASATSGSHVNSPQPCSSSDLSSLTDTSFGAEETTNDNDQNDSMVIVVKDDDDENNMGYNHQFSSESTFPEIDESFWSDQANSAQENTNPLEFSDAQFQNDHLFSTWSNNTNDQYDMDFWYNIFIKAGGSPELPEF</sequence>
<evidence type="ECO:0000256" key="1">
    <source>
        <dbReference type="ARBA" id="ARBA00004123"/>
    </source>
</evidence>
<dbReference type="EMBL" id="JXTC01000023">
    <property type="protein sequence ID" value="PON98679.1"/>
    <property type="molecule type" value="Genomic_DNA"/>
</dbReference>
<feature type="region of interest" description="Disordered" evidence="7">
    <location>
        <begin position="118"/>
        <end position="193"/>
    </location>
</feature>
<evidence type="ECO:0000256" key="5">
    <source>
        <dbReference type="ARBA" id="ARBA00023163"/>
    </source>
</evidence>
<evidence type="ECO:0000256" key="4">
    <source>
        <dbReference type="ARBA" id="ARBA00023125"/>
    </source>
</evidence>
<dbReference type="Pfam" id="PF00249">
    <property type="entry name" value="Myb_DNA-binding"/>
    <property type="match status" value="2"/>
</dbReference>
<evidence type="ECO:0000259" key="8">
    <source>
        <dbReference type="PROSITE" id="PS50090"/>
    </source>
</evidence>
<feature type="compositionally biased region" description="Polar residues" evidence="7">
    <location>
        <begin position="153"/>
        <end position="166"/>
    </location>
</feature>
<evidence type="ECO:0000256" key="3">
    <source>
        <dbReference type="ARBA" id="ARBA00023015"/>
    </source>
</evidence>
<dbReference type="Gene3D" id="1.10.10.60">
    <property type="entry name" value="Homeodomain-like"/>
    <property type="match status" value="2"/>
</dbReference>
<feature type="domain" description="HTH myb-type" evidence="9">
    <location>
        <begin position="62"/>
        <end position="116"/>
    </location>
</feature>
<evidence type="ECO:0000313" key="10">
    <source>
        <dbReference type="EMBL" id="PON98679.1"/>
    </source>
</evidence>
<dbReference type="GO" id="GO:0003677">
    <property type="term" value="F:DNA binding"/>
    <property type="evidence" value="ECO:0007669"/>
    <property type="project" value="UniProtKB-KW"/>
</dbReference>
<organism evidence="10 11">
    <name type="scientific">Trema orientale</name>
    <name type="common">Charcoal tree</name>
    <name type="synonym">Celtis orientalis</name>
    <dbReference type="NCBI Taxonomy" id="63057"/>
    <lineage>
        <taxon>Eukaryota</taxon>
        <taxon>Viridiplantae</taxon>
        <taxon>Streptophyta</taxon>
        <taxon>Embryophyta</taxon>
        <taxon>Tracheophyta</taxon>
        <taxon>Spermatophyta</taxon>
        <taxon>Magnoliopsida</taxon>
        <taxon>eudicotyledons</taxon>
        <taxon>Gunneridae</taxon>
        <taxon>Pentapetalae</taxon>
        <taxon>rosids</taxon>
        <taxon>fabids</taxon>
        <taxon>Rosales</taxon>
        <taxon>Cannabaceae</taxon>
        <taxon>Trema</taxon>
    </lineage>
</organism>
<dbReference type="FunFam" id="1.10.10.60:FF:000316">
    <property type="entry name" value="Transcription factor MYB15"/>
    <property type="match status" value="1"/>
</dbReference>
<keyword evidence="4" id="KW-0238">DNA-binding</keyword>
<evidence type="ECO:0000256" key="2">
    <source>
        <dbReference type="ARBA" id="ARBA00022737"/>
    </source>
</evidence>
<proteinExistence type="predicted"/>
<keyword evidence="5" id="KW-0804">Transcription</keyword>